<name>A0A0E9T1X7_ANGAN</name>
<proteinExistence type="predicted"/>
<sequence>MFTVFSFLIIFYFILIDRITFRLFGKM</sequence>
<evidence type="ECO:0000313" key="2">
    <source>
        <dbReference type="EMBL" id="JAH47616.1"/>
    </source>
</evidence>
<accession>A0A0E9T1X7</accession>
<dbReference type="AlphaFoldDB" id="A0A0E9T1X7"/>
<keyword evidence="1" id="KW-1133">Transmembrane helix</keyword>
<reference evidence="2" key="2">
    <citation type="journal article" date="2015" name="Fish Shellfish Immunol.">
        <title>Early steps in the European eel (Anguilla anguilla)-Vibrio vulnificus interaction in the gills: Role of the RtxA13 toxin.</title>
        <authorList>
            <person name="Callol A."/>
            <person name="Pajuelo D."/>
            <person name="Ebbesson L."/>
            <person name="Teles M."/>
            <person name="MacKenzie S."/>
            <person name="Amaro C."/>
        </authorList>
    </citation>
    <scope>NUCLEOTIDE SEQUENCE</scope>
</reference>
<evidence type="ECO:0000256" key="1">
    <source>
        <dbReference type="SAM" id="Phobius"/>
    </source>
</evidence>
<keyword evidence="1" id="KW-0472">Membrane</keyword>
<protein>
    <submittedName>
        <fullName evidence="2">Uncharacterized protein</fullName>
    </submittedName>
</protein>
<feature type="transmembrane region" description="Helical" evidence="1">
    <location>
        <begin position="6"/>
        <end position="24"/>
    </location>
</feature>
<dbReference type="EMBL" id="GBXM01060961">
    <property type="protein sequence ID" value="JAH47616.1"/>
    <property type="molecule type" value="Transcribed_RNA"/>
</dbReference>
<organism evidence="2">
    <name type="scientific">Anguilla anguilla</name>
    <name type="common">European freshwater eel</name>
    <name type="synonym">Muraena anguilla</name>
    <dbReference type="NCBI Taxonomy" id="7936"/>
    <lineage>
        <taxon>Eukaryota</taxon>
        <taxon>Metazoa</taxon>
        <taxon>Chordata</taxon>
        <taxon>Craniata</taxon>
        <taxon>Vertebrata</taxon>
        <taxon>Euteleostomi</taxon>
        <taxon>Actinopterygii</taxon>
        <taxon>Neopterygii</taxon>
        <taxon>Teleostei</taxon>
        <taxon>Anguilliformes</taxon>
        <taxon>Anguillidae</taxon>
        <taxon>Anguilla</taxon>
    </lineage>
</organism>
<reference evidence="2" key="1">
    <citation type="submission" date="2014-11" db="EMBL/GenBank/DDBJ databases">
        <authorList>
            <person name="Amaro Gonzalez C."/>
        </authorList>
    </citation>
    <scope>NUCLEOTIDE SEQUENCE</scope>
</reference>
<keyword evidence="1" id="KW-0812">Transmembrane</keyword>